<evidence type="ECO:0000256" key="4">
    <source>
        <dbReference type="ARBA" id="ARBA00023163"/>
    </source>
</evidence>
<evidence type="ECO:0000256" key="1">
    <source>
        <dbReference type="ARBA" id="ARBA00004123"/>
    </source>
</evidence>
<keyword evidence="5" id="KW-0539">Nucleus</keyword>
<dbReference type="InterPro" id="IPR021627">
    <property type="entry name" value="Mediator_Med27"/>
</dbReference>
<gene>
    <name evidence="6" type="ORF">ASPCADRAFT_510181</name>
</gene>
<dbReference type="Pfam" id="PF11571">
    <property type="entry name" value="Med27"/>
    <property type="match status" value="1"/>
</dbReference>
<keyword evidence="3" id="KW-0805">Transcription regulation</keyword>
<comment type="similarity">
    <text evidence="2">Belongs to the Mediator complex subunit 27 family.</text>
</comment>
<evidence type="ECO:0000256" key="3">
    <source>
        <dbReference type="ARBA" id="ARBA00023015"/>
    </source>
</evidence>
<dbReference type="GO" id="GO:0016592">
    <property type="term" value="C:mediator complex"/>
    <property type="evidence" value="ECO:0007669"/>
    <property type="project" value="InterPro"/>
</dbReference>
<dbReference type="Proteomes" id="UP000188318">
    <property type="component" value="Unassembled WGS sequence"/>
</dbReference>
<evidence type="ECO:0000313" key="7">
    <source>
        <dbReference type="Proteomes" id="UP000188318"/>
    </source>
</evidence>
<proteinExistence type="inferred from homology"/>
<dbReference type="OrthoDB" id="10254221at2759"/>
<evidence type="ECO:0000256" key="5">
    <source>
        <dbReference type="ARBA" id="ARBA00023242"/>
    </source>
</evidence>
<evidence type="ECO:0000256" key="2">
    <source>
        <dbReference type="ARBA" id="ARBA00008048"/>
    </source>
</evidence>
<keyword evidence="4" id="KW-0804">Transcription</keyword>
<dbReference type="OMA" id="KQTPCVK"/>
<comment type="subcellular location">
    <subcellularLocation>
        <location evidence="1">Nucleus</location>
    </subcellularLocation>
</comment>
<organism evidence="6 7">
    <name type="scientific">Aspergillus carbonarius (strain ITEM 5010)</name>
    <dbReference type="NCBI Taxonomy" id="602072"/>
    <lineage>
        <taxon>Eukaryota</taxon>
        <taxon>Fungi</taxon>
        <taxon>Dikarya</taxon>
        <taxon>Ascomycota</taxon>
        <taxon>Pezizomycotina</taxon>
        <taxon>Eurotiomycetes</taxon>
        <taxon>Eurotiomycetidae</taxon>
        <taxon>Eurotiales</taxon>
        <taxon>Aspergillaceae</taxon>
        <taxon>Aspergillus</taxon>
        <taxon>Aspergillus subgen. Circumdati</taxon>
    </lineage>
</organism>
<name>A0A1R3RA29_ASPC5</name>
<accession>A0A1R3RA29</accession>
<evidence type="ECO:0000313" key="6">
    <source>
        <dbReference type="EMBL" id="OOF91341.1"/>
    </source>
</evidence>
<dbReference type="VEuPathDB" id="FungiDB:ASPCADRAFT_510181"/>
<dbReference type="AlphaFoldDB" id="A0A1R3RA29"/>
<dbReference type="STRING" id="602072.A0A1R3RA29"/>
<reference evidence="7" key="1">
    <citation type="journal article" date="2017" name="Genome Biol.">
        <title>Comparative genomics reveals high biological diversity and specific adaptations in the industrially and medically important fungal genus Aspergillus.</title>
        <authorList>
            <person name="de Vries R.P."/>
            <person name="Riley R."/>
            <person name="Wiebenga A."/>
            <person name="Aguilar-Osorio G."/>
            <person name="Amillis S."/>
            <person name="Uchima C.A."/>
            <person name="Anderluh G."/>
            <person name="Asadollahi M."/>
            <person name="Askin M."/>
            <person name="Barry K."/>
            <person name="Battaglia E."/>
            <person name="Bayram O."/>
            <person name="Benocci T."/>
            <person name="Braus-Stromeyer S.A."/>
            <person name="Caldana C."/>
            <person name="Canovas D."/>
            <person name="Cerqueira G.C."/>
            <person name="Chen F."/>
            <person name="Chen W."/>
            <person name="Choi C."/>
            <person name="Clum A."/>
            <person name="Dos Santos R.A."/>
            <person name="Damasio A.R."/>
            <person name="Diallinas G."/>
            <person name="Emri T."/>
            <person name="Fekete E."/>
            <person name="Flipphi M."/>
            <person name="Freyberg S."/>
            <person name="Gallo A."/>
            <person name="Gournas C."/>
            <person name="Habgood R."/>
            <person name="Hainaut M."/>
            <person name="Harispe M.L."/>
            <person name="Henrissat B."/>
            <person name="Hilden K.S."/>
            <person name="Hope R."/>
            <person name="Hossain A."/>
            <person name="Karabika E."/>
            <person name="Karaffa L."/>
            <person name="Karanyi Z."/>
            <person name="Krasevec N."/>
            <person name="Kuo A."/>
            <person name="Kusch H."/>
            <person name="LaButti K."/>
            <person name="Lagendijk E.L."/>
            <person name="Lapidus A."/>
            <person name="Levasseur A."/>
            <person name="Lindquist E."/>
            <person name="Lipzen A."/>
            <person name="Logrieco A.F."/>
            <person name="MacCabe A."/>
            <person name="Maekelae M.R."/>
            <person name="Malavazi I."/>
            <person name="Melin P."/>
            <person name="Meyer V."/>
            <person name="Mielnichuk N."/>
            <person name="Miskei M."/>
            <person name="Molnar A.P."/>
            <person name="Mule G."/>
            <person name="Ngan C.Y."/>
            <person name="Orejas M."/>
            <person name="Orosz E."/>
            <person name="Ouedraogo J.P."/>
            <person name="Overkamp K.M."/>
            <person name="Park H.-S."/>
            <person name="Perrone G."/>
            <person name="Piumi F."/>
            <person name="Punt P.J."/>
            <person name="Ram A.F."/>
            <person name="Ramon A."/>
            <person name="Rauscher S."/>
            <person name="Record E."/>
            <person name="Riano-Pachon D.M."/>
            <person name="Robert V."/>
            <person name="Roehrig J."/>
            <person name="Ruller R."/>
            <person name="Salamov A."/>
            <person name="Salih N.S."/>
            <person name="Samson R.A."/>
            <person name="Sandor E."/>
            <person name="Sanguinetti M."/>
            <person name="Schuetze T."/>
            <person name="Sepcic K."/>
            <person name="Shelest E."/>
            <person name="Sherlock G."/>
            <person name="Sophianopoulou V."/>
            <person name="Squina F.M."/>
            <person name="Sun H."/>
            <person name="Susca A."/>
            <person name="Todd R.B."/>
            <person name="Tsang A."/>
            <person name="Unkles S.E."/>
            <person name="van de Wiele N."/>
            <person name="van Rossen-Uffink D."/>
            <person name="Oliveira J.V."/>
            <person name="Vesth T.C."/>
            <person name="Visser J."/>
            <person name="Yu J.-H."/>
            <person name="Zhou M."/>
            <person name="Andersen M.R."/>
            <person name="Archer D.B."/>
            <person name="Baker S.E."/>
            <person name="Benoit I."/>
            <person name="Brakhage A.A."/>
            <person name="Braus G.H."/>
            <person name="Fischer R."/>
            <person name="Frisvad J.C."/>
            <person name="Goldman G.H."/>
            <person name="Houbraken J."/>
            <person name="Oakley B."/>
            <person name="Pocsi I."/>
            <person name="Scazzocchio C."/>
            <person name="Seiboth B."/>
            <person name="vanKuyk P.A."/>
            <person name="Wortman J."/>
            <person name="Dyer P.S."/>
            <person name="Grigoriev I.V."/>
        </authorList>
    </citation>
    <scope>NUCLEOTIDE SEQUENCE [LARGE SCALE GENOMIC DNA]</scope>
    <source>
        <strain evidence="7">ITEM 5010</strain>
    </source>
</reference>
<sequence length="345" mass="38415">MASAPNQGQKLPRMPVVVPDMTGSSNGLKLTAGAVNNMNEDANGRTNDTNPDVWDTEMQLVSSLAKLQKMEAMIHQLRTLLPERLLEPLTPIVNPKAATGRPAPKSPQMLYEQLAQASRAGVSEVQEFQSMWRSPEMKAVWDRIDTQIKENGGRLLQPTGKWERDYDTILAELRKEEQIQNDQQQRANEDLERSKIQATEGGWRAIVEGFAQKNVPGVRVLPSQNEASVTVLLMKAGMALKVDAIVGQDGNGVPDWRVSTKTQNGQTPSKLETAVMHCLNFRPRQWDLYYLLDMISSYSNIKQAPCLKCNKMTDNAATLPTIRKPSSAPQQATPVWEPYHPTCIA</sequence>
<dbReference type="EMBL" id="KV907511">
    <property type="protein sequence ID" value="OOF91341.1"/>
    <property type="molecule type" value="Genomic_DNA"/>
</dbReference>
<protein>
    <recommendedName>
        <fullName evidence="8">Mediator complex subunit 27</fullName>
    </recommendedName>
</protein>
<evidence type="ECO:0008006" key="8">
    <source>
        <dbReference type="Google" id="ProtNLM"/>
    </source>
</evidence>
<keyword evidence="7" id="KW-1185">Reference proteome</keyword>